<dbReference type="InterPro" id="IPR040192">
    <property type="entry name" value="CUEDC1"/>
</dbReference>
<protein>
    <submittedName>
        <fullName evidence="4">Uncharacterized protein LOC106154498 isoform X1</fullName>
    </submittedName>
</protein>
<dbReference type="CDD" id="cd14366">
    <property type="entry name" value="CUE_CUED1"/>
    <property type="match status" value="1"/>
</dbReference>
<gene>
    <name evidence="4" type="primary">LOC106154498</name>
</gene>
<dbReference type="OrthoDB" id="5794653at2759"/>
<feature type="region of interest" description="Disordered" evidence="1">
    <location>
        <begin position="106"/>
        <end position="125"/>
    </location>
</feature>
<evidence type="ECO:0000256" key="1">
    <source>
        <dbReference type="SAM" id="MobiDB-lite"/>
    </source>
</evidence>
<dbReference type="InterPro" id="IPR003892">
    <property type="entry name" value="CUE"/>
</dbReference>
<feature type="compositionally biased region" description="Low complexity" evidence="1">
    <location>
        <begin position="173"/>
        <end position="184"/>
    </location>
</feature>
<feature type="region of interest" description="Disordered" evidence="1">
    <location>
        <begin position="574"/>
        <end position="654"/>
    </location>
</feature>
<dbReference type="Proteomes" id="UP000085678">
    <property type="component" value="Unplaced"/>
</dbReference>
<dbReference type="InterPro" id="IPR040195">
    <property type="entry name" value="CUE_CUED1"/>
</dbReference>
<reference evidence="4" key="1">
    <citation type="submission" date="2025-08" db="UniProtKB">
        <authorList>
            <consortium name="RefSeq"/>
        </authorList>
    </citation>
    <scope>IDENTIFICATION</scope>
    <source>
        <tissue evidence="4">Gonads</tissue>
    </source>
</reference>
<evidence type="ECO:0000259" key="2">
    <source>
        <dbReference type="PROSITE" id="PS51140"/>
    </source>
</evidence>
<dbReference type="SUPFAM" id="SSF46934">
    <property type="entry name" value="UBA-like"/>
    <property type="match status" value="1"/>
</dbReference>
<name>A0A1S3HE16_LINAN</name>
<dbReference type="PANTHER" id="PTHR13467:SF3">
    <property type="entry name" value="CUE DOMAIN-CONTAINING PROTEIN 1"/>
    <property type="match status" value="1"/>
</dbReference>
<feature type="compositionally biased region" description="Basic and acidic residues" evidence="1">
    <location>
        <begin position="342"/>
        <end position="356"/>
    </location>
</feature>
<dbReference type="Pfam" id="PF02845">
    <property type="entry name" value="CUE"/>
    <property type="match status" value="1"/>
</dbReference>
<feature type="compositionally biased region" description="Polar residues" evidence="1">
    <location>
        <begin position="1"/>
        <end position="24"/>
    </location>
</feature>
<feature type="compositionally biased region" description="Polar residues" evidence="1">
    <location>
        <begin position="363"/>
        <end position="393"/>
    </location>
</feature>
<dbReference type="AlphaFoldDB" id="A0A1S3HE16"/>
<dbReference type="SMART" id="SM00546">
    <property type="entry name" value="CUE"/>
    <property type="match status" value="1"/>
</dbReference>
<feature type="region of interest" description="Disordered" evidence="1">
    <location>
        <begin position="459"/>
        <end position="543"/>
    </location>
</feature>
<dbReference type="InParanoid" id="A0A1S3HE16"/>
<evidence type="ECO:0000313" key="4">
    <source>
        <dbReference type="RefSeq" id="XP_013384317.1"/>
    </source>
</evidence>
<dbReference type="KEGG" id="lak:106154498"/>
<organism evidence="3 4">
    <name type="scientific">Lingula anatina</name>
    <name type="common">Brachiopod</name>
    <name type="synonym">Lingula unguis</name>
    <dbReference type="NCBI Taxonomy" id="7574"/>
    <lineage>
        <taxon>Eukaryota</taxon>
        <taxon>Metazoa</taxon>
        <taxon>Spiralia</taxon>
        <taxon>Lophotrochozoa</taxon>
        <taxon>Brachiopoda</taxon>
        <taxon>Linguliformea</taxon>
        <taxon>Lingulata</taxon>
        <taxon>Lingulida</taxon>
        <taxon>Linguloidea</taxon>
        <taxon>Lingulidae</taxon>
        <taxon>Lingula</taxon>
    </lineage>
</organism>
<evidence type="ECO:0000313" key="3">
    <source>
        <dbReference type="Proteomes" id="UP000085678"/>
    </source>
</evidence>
<feature type="region of interest" description="Disordered" evidence="1">
    <location>
        <begin position="273"/>
        <end position="414"/>
    </location>
</feature>
<feature type="compositionally biased region" description="Polar residues" evidence="1">
    <location>
        <begin position="487"/>
        <end position="496"/>
    </location>
</feature>
<dbReference type="InterPro" id="IPR009060">
    <property type="entry name" value="UBA-like_sf"/>
</dbReference>
<feature type="compositionally biased region" description="Polar residues" evidence="1">
    <location>
        <begin position="196"/>
        <end position="206"/>
    </location>
</feature>
<feature type="domain" description="CUE" evidence="2">
    <location>
        <begin position="48"/>
        <end position="91"/>
    </location>
</feature>
<proteinExistence type="predicted"/>
<feature type="compositionally biased region" description="Basic and acidic residues" evidence="1">
    <location>
        <begin position="396"/>
        <end position="412"/>
    </location>
</feature>
<dbReference type="STRING" id="7574.A0A1S3HE16"/>
<dbReference type="GeneID" id="106154498"/>
<dbReference type="Gene3D" id="1.10.8.10">
    <property type="entry name" value="DNA helicase RuvA subunit, C-terminal domain"/>
    <property type="match status" value="1"/>
</dbReference>
<dbReference type="RefSeq" id="XP_013384317.1">
    <property type="nucleotide sequence ID" value="XM_013528863.1"/>
</dbReference>
<sequence length="654" mass="74920">MASAAQANQWMTSKHTSNIISNQPQYQKSQQTTMTTMTSQPPDTRQLDFNQAMQDFKHMFPTMEEEVIEAVLRANNGAVDETIDQLLTMNIDNEDDSVPLHLLKEEHDSVQPQERVSEDAPPSYAEAMQTAPDNISLRSETVPKQSLPEEDWLALLTSPNTQPKPGKGVASTPSGSPYSSQAAPPYSPQVPPYSSHPTTPVNSTHPSMPKMGVSEYTPRVKRNNYRRWNPPLLGKLPDEFLRIVPTDEQIRAKQSLQLQQQQFLRTDWYSPQYTPQTHLPSRGQLHPPGWGQLHTQHQQHHHQQRTQWADQPEGTQNWRQPLLDQKVPPRGRQHFRSQSMNEFERKSKPKKLDSRLVHKSLSIRESTQPRPVNGSQNGQPLQGSEFSSHSQMLQKRMAENERRRASTNRELDPEMAQYLEDERLAILMQNQEFLRELRGNEEFMKTLERDRMNRTAFEFHNAPDSTSSSEEDNTPRLQNRRRRCLSPESTSSSGDNVSPPPSTENVRQQMTPDSSSSSDEGEGYGRDNTEELGAFPFTKPLPKDEDVEFQKQLKQMGVPARKKFMAIARKFLSRRKKKSTPKNIYKNASGPSTLNLLEDNDDEELLGGDEEEERQQPETPEFEALPGTTIRNRGTTDAFPGDDDWNRQMQQYYI</sequence>
<dbReference type="PANTHER" id="PTHR13467">
    <property type="entry name" value="CUE DOMAIN CONTAINING PROTEIN 1"/>
    <property type="match status" value="1"/>
</dbReference>
<feature type="region of interest" description="Disordered" evidence="1">
    <location>
        <begin position="157"/>
        <end position="218"/>
    </location>
</feature>
<accession>A0A1S3HE16</accession>
<feature type="compositionally biased region" description="Polar residues" evidence="1">
    <location>
        <begin position="503"/>
        <end position="512"/>
    </location>
</feature>
<feature type="compositionally biased region" description="Acidic residues" evidence="1">
    <location>
        <begin position="598"/>
        <end position="613"/>
    </location>
</feature>
<keyword evidence="3" id="KW-1185">Reference proteome</keyword>
<feature type="region of interest" description="Disordered" evidence="1">
    <location>
        <begin position="1"/>
        <end position="25"/>
    </location>
</feature>
<dbReference type="PROSITE" id="PS51140">
    <property type="entry name" value="CUE"/>
    <property type="match status" value="1"/>
</dbReference>
<dbReference type="OMA" id="HHHESAT"/>
<dbReference type="GO" id="GO:0043130">
    <property type="term" value="F:ubiquitin binding"/>
    <property type="evidence" value="ECO:0007669"/>
    <property type="project" value="InterPro"/>
</dbReference>